<dbReference type="Proteomes" id="UP000308549">
    <property type="component" value="Unassembled WGS sequence"/>
</dbReference>
<dbReference type="AlphaFoldDB" id="A0A4U0U3P5"/>
<protein>
    <submittedName>
        <fullName evidence="1">Uncharacterized protein</fullName>
    </submittedName>
</protein>
<dbReference type="Gene3D" id="3.40.50.720">
    <property type="entry name" value="NAD(P)-binding Rossmann-like Domain"/>
    <property type="match status" value="1"/>
</dbReference>
<dbReference type="InterPro" id="IPR036291">
    <property type="entry name" value="NAD(P)-bd_dom_sf"/>
</dbReference>
<evidence type="ECO:0000313" key="1">
    <source>
        <dbReference type="EMBL" id="TKA29517.1"/>
    </source>
</evidence>
<dbReference type="EMBL" id="NAJL01000014">
    <property type="protein sequence ID" value="TKA29517.1"/>
    <property type="molecule type" value="Genomic_DNA"/>
</dbReference>
<gene>
    <name evidence="1" type="ORF">B0A50_03530</name>
</gene>
<proteinExistence type="predicted"/>
<accession>A0A4U0U3P5</accession>
<sequence>MPSPPRAFGCDGDVAIVSGAGSRMQQGEIGNGRATAILLARQGAKVVLLDYNATWAKDKKDMIDAEEGEATTVQADVTNEDGGRDAISTTLEVYGIIDILSVLVARWEMPQGLTYLNGNLISASTSPA</sequence>
<dbReference type="InterPro" id="IPR002347">
    <property type="entry name" value="SDR_fam"/>
</dbReference>
<organism evidence="1 2">
    <name type="scientific">Salinomyces thailandicus</name>
    <dbReference type="NCBI Taxonomy" id="706561"/>
    <lineage>
        <taxon>Eukaryota</taxon>
        <taxon>Fungi</taxon>
        <taxon>Dikarya</taxon>
        <taxon>Ascomycota</taxon>
        <taxon>Pezizomycotina</taxon>
        <taxon>Dothideomycetes</taxon>
        <taxon>Dothideomycetidae</taxon>
        <taxon>Mycosphaerellales</taxon>
        <taxon>Teratosphaeriaceae</taxon>
        <taxon>Salinomyces</taxon>
    </lineage>
</organism>
<comment type="caution">
    <text evidence="1">The sequence shown here is derived from an EMBL/GenBank/DDBJ whole genome shotgun (WGS) entry which is preliminary data.</text>
</comment>
<name>A0A4U0U3P5_9PEZI</name>
<dbReference type="SUPFAM" id="SSF51735">
    <property type="entry name" value="NAD(P)-binding Rossmann-fold domains"/>
    <property type="match status" value="1"/>
</dbReference>
<dbReference type="OrthoDB" id="1393670at2759"/>
<dbReference type="Pfam" id="PF13561">
    <property type="entry name" value="adh_short_C2"/>
    <property type="match status" value="1"/>
</dbReference>
<keyword evidence="2" id="KW-1185">Reference proteome</keyword>
<dbReference type="CDD" id="cd05233">
    <property type="entry name" value="SDR_c"/>
    <property type="match status" value="1"/>
</dbReference>
<evidence type="ECO:0000313" key="2">
    <source>
        <dbReference type="Proteomes" id="UP000308549"/>
    </source>
</evidence>
<reference evidence="1 2" key="1">
    <citation type="submission" date="2017-03" db="EMBL/GenBank/DDBJ databases">
        <title>Genomes of endolithic fungi from Antarctica.</title>
        <authorList>
            <person name="Coleine C."/>
            <person name="Masonjones S."/>
            <person name="Stajich J.E."/>
        </authorList>
    </citation>
    <scope>NUCLEOTIDE SEQUENCE [LARGE SCALE GENOMIC DNA]</scope>
    <source>
        <strain evidence="1 2">CCFEE 6315</strain>
    </source>
</reference>